<gene>
    <name evidence="1" type="ORF">LCGC14_0953780</name>
</gene>
<dbReference type="AlphaFoldDB" id="A0A0F9RMV6"/>
<proteinExistence type="predicted"/>
<sequence length="46" mass="5208">MKKPKAQITKCTECGYQALTWGMKECSKCEGKLEILASEIKEEITK</sequence>
<name>A0A0F9RMV6_9ZZZZ</name>
<evidence type="ECO:0000313" key="1">
    <source>
        <dbReference type="EMBL" id="KKN18623.1"/>
    </source>
</evidence>
<protein>
    <submittedName>
        <fullName evidence="1">Uncharacterized protein</fullName>
    </submittedName>
</protein>
<accession>A0A0F9RMV6</accession>
<comment type="caution">
    <text evidence="1">The sequence shown here is derived from an EMBL/GenBank/DDBJ whole genome shotgun (WGS) entry which is preliminary data.</text>
</comment>
<dbReference type="EMBL" id="LAZR01003408">
    <property type="protein sequence ID" value="KKN18623.1"/>
    <property type="molecule type" value="Genomic_DNA"/>
</dbReference>
<reference evidence="1" key="1">
    <citation type="journal article" date="2015" name="Nature">
        <title>Complex archaea that bridge the gap between prokaryotes and eukaryotes.</title>
        <authorList>
            <person name="Spang A."/>
            <person name="Saw J.H."/>
            <person name="Jorgensen S.L."/>
            <person name="Zaremba-Niedzwiedzka K."/>
            <person name="Martijn J."/>
            <person name="Lind A.E."/>
            <person name="van Eijk R."/>
            <person name="Schleper C."/>
            <person name="Guy L."/>
            <person name="Ettema T.J."/>
        </authorList>
    </citation>
    <scope>NUCLEOTIDE SEQUENCE</scope>
</reference>
<organism evidence="1">
    <name type="scientific">marine sediment metagenome</name>
    <dbReference type="NCBI Taxonomy" id="412755"/>
    <lineage>
        <taxon>unclassified sequences</taxon>
        <taxon>metagenomes</taxon>
        <taxon>ecological metagenomes</taxon>
    </lineage>
</organism>